<dbReference type="GO" id="GO:0071028">
    <property type="term" value="P:nuclear mRNA surveillance"/>
    <property type="evidence" value="ECO:0007669"/>
    <property type="project" value="TreeGrafter"/>
</dbReference>
<dbReference type="GO" id="GO:0003723">
    <property type="term" value="F:RNA binding"/>
    <property type="evidence" value="ECO:0007669"/>
    <property type="project" value="TreeGrafter"/>
</dbReference>
<dbReference type="GO" id="GO:0009143">
    <property type="term" value="P:nucleoside triphosphate catabolic process"/>
    <property type="evidence" value="ECO:0007669"/>
    <property type="project" value="InterPro"/>
</dbReference>
<dbReference type="InterPro" id="IPR050080">
    <property type="entry name" value="RNase_PH"/>
</dbReference>
<feature type="compositionally biased region" description="Polar residues" evidence="6">
    <location>
        <begin position="413"/>
        <end position="426"/>
    </location>
</feature>
<dbReference type="STRING" id="69332.A0A388M0L6"/>
<dbReference type="InterPro" id="IPR036345">
    <property type="entry name" value="ExoRNase_PH_dom2_sf"/>
</dbReference>
<gene>
    <name evidence="9" type="ORF">CBR_g46394</name>
</gene>
<dbReference type="InterPro" id="IPR001247">
    <property type="entry name" value="ExoRNase_PH_dom1"/>
</dbReference>
<dbReference type="GO" id="GO:0047429">
    <property type="term" value="F:nucleoside triphosphate diphosphatase activity"/>
    <property type="evidence" value="ECO:0007669"/>
    <property type="project" value="InterPro"/>
</dbReference>
<sequence length="437" mass="48040">MEYVSPEGLRLDGRRPPELRQLRCEVGVLESADGSACFQMGNTKVMAVVYGPHEIVGRAKLFHDRARVQCKYSMAAFSTAERRRRTRGDRRSIETSLAIKQTMEAVVLTHLMPRSQIDIYVQVLETDGGTRSACINAATLALADAGIPMRDLVAACAAGYLNGTPLIDMNSLEETGGGPDLTVGLQPKLDKVSLLQMDSRLPIDVFEKTFNLAMDGCKAIGAYMRQQFVERAGRRLCPAQKQASLAVMADGRDCELERCLGQSGAEEHTTASVCRDHGGEEQEKPTTFSRVTLEELRSRLGTFARDRDWEQYHAPRNLLLALVGEVGELSEIFQWRGEVPKGLPGWSEKEREHVGEELSDVLLYLVRLADSCDIDLGAAALRKLRLNEAKYPADKCRGSSKKYTAYKGEYDGQNGQRDNNSNSDSCGVSGGSEPAGV</sequence>
<name>A0A388M0L6_CHABU</name>
<dbReference type="InterPro" id="IPR025984">
    <property type="entry name" value="DCTPP"/>
</dbReference>
<evidence type="ECO:0000256" key="2">
    <source>
        <dbReference type="ARBA" id="ARBA00004604"/>
    </source>
</evidence>
<dbReference type="GO" id="GO:0016075">
    <property type="term" value="P:rRNA catabolic process"/>
    <property type="evidence" value="ECO:0007669"/>
    <property type="project" value="TreeGrafter"/>
</dbReference>
<evidence type="ECO:0000256" key="5">
    <source>
        <dbReference type="ARBA" id="ARBA00022835"/>
    </source>
</evidence>
<comment type="subcellular location">
    <subcellularLocation>
        <location evidence="1">Cytoplasm</location>
    </subcellularLocation>
    <subcellularLocation>
        <location evidence="2">Nucleus</location>
        <location evidence="2">Nucleolus</location>
    </subcellularLocation>
</comment>
<organism evidence="9 10">
    <name type="scientific">Chara braunii</name>
    <name type="common">Braun's stonewort</name>
    <dbReference type="NCBI Taxonomy" id="69332"/>
    <lineage>
        <taxon>Eukaryota</taxon>
        <taxon>Viridiplantae</taxon>
        <taxon>Streptophyta</taxon>
        <taxon>Charophyceae</taxon>
        <taxon>Charales</taxon>
        <taxon>Characeae</taxon>
        <taxon>Chara</taxon>
    </lineage>
</organism>
<dbReference type="GO" id="GO:0071051">
    <property type="term" value="P:poly(A)-dependent snoRNA 3'-end processing"/>
    <property type="evidence" value="ECO:0007669"/>
    <property type="project" value="TreeGrafter"/>
</dbReference>
<keyword evidence="10" id="KW-1185">Reference proteome</keyword>
<dbReference type="GO" id="GO:0000176">
    <property type="term" value="C:nuclear exosome (RNase complex)"/>
    <property type="evidence" value="ECO:0007669"/>
    <property type="project" value="TreeGrafter"/>
</dbReference>
<dbReference type="Pfam" id="PF01138">
    <property type="entry name" value="RNase_PH"/>
    <property type="match status" value="1"/>
</dbReference>
<evidence type="ECO:0000313" key="10">
    <source>
        <dbReference type="Proteomes" id="UP000265515"/>
    </source>
</evidence>
<dbReference type="Gene3D" id="3.30.230.70">
    <property type="entry name" value="GHMP Kinase, N-terminal domain"/>
    <property type="match status" value="1"/>
</dbReference>
<dbReference type="SUPFAM" id="SSF54211">
    <property type="entry name" value="Ribosomal protein S5 domain 2-like"/>
    <property type="match status" value="1"/>
</dbReference>
<evidence type="ECO:0000313" key="9">
    <source>
        <dbReference type="EMBL" id="GBG88023.1"/>
    </source>
</evidence>
<dbReference type="FunFam" id="3.30.230.70:FF:000004">
    <property type="entry name" value="Exosome complex component Rrp41"/>
    <property type="match status" value="1"/>
</dbReference>
<evidence type="ECO:0000256" key="6">
    <source>
        <dbReference type="SAM" id="MobiDB-lite"/>
    </source>
</evidence>
<dbReference type="InterPro" id="IPR027408">
    <property type="entry name" value="PNPase/RNase_PH_dom_sf"/>
</dbReference>
<evidence type="ECO:0000256" key="3">
    <source>
        <dbReference type="ARBA" id="ARBA00006678"/>
    </source>
</evidence>
<dbReference type="Gramene" id="GBG88023">
    <property type="protein sequence ID" value="GBG88023"/>
    <property type="gene ID" value="CBR_g46394"/>
</dbReference>
<dbReference type="AlphaFoldDB" id="A0A388M0L6"/>
<comment type="similarity">
    <text evidence="3">Belongs to the RNase PH family.</text>
</comment>
<dbReference type="PANTHER" id="PTHR11953:SF0">
    <property type="entry name" value="EXOSOME COMPLEX COMPONENT RRP41"/>
    <property type="match status" value="1"/>
</dbReference>
<dbReference type="PANTHER" id="PTHR11953">
    <property type="entry name" value="EXOSOME COMPLEX COMPONENT"/>
    <property type="match status" value="1"/>
</dbReference>
<keyword evidence="5" id="KW-0271">Exosome</keyword>
<dbReference type="Pfam" id="PF12643">
    <property type="entry name" value="MazG-like"/>
    <property type="match status" value="1"/>
</dbReference>
<protein>
    <submittedName>
        <fullName evidence="9">Uncharacterized protein</fullName>
    </submittedName>
</protein>
<dbReference type="InterPro" id="IPR020568">
    <property type="entry name" value="Ribosomal_Su5_D2-typ_SF"/>
</dbReference>
<dbReference type="Pfam" id="PF03725">
    <property type="entry name" value="RNase_PH_C"/>
    <property type="match status" value="1"/>
</dbReference>
<dbReference type="GO" id="GO:0005730">
    <property type="term" value="C:nucleolus"/>
    <property type="evidence" value="ECO:0007669"/>
    <property type="project" value="UniProtKB-SubCell"/>
</dbReference>
<dbReference type="OrthoDB" id="27298at2759"/>
<feature type="domain" description="Exoribonuclease phosphorolytic" evidence="8">
    <location>
        <begin position="151"/>
        <end position="215"/>
    </location>
</feature>
<feature type="domain" description="Exoribonuclease phosphorolytic" evidence="7">
    <location>
        <begin position="18"/>
        <end position="148"/>
    </location>
</feature>
<dbReference type="CDD" id="cd11370">
    <property type="entry name" value="RNase_PH_RRP41"/>
    <property type="match status" value="1"/>
</dbReference>
<evidence type="ECO:0000259" key="7">
    <source>
        <dbReference type="Pfam" id="PF01138"/>
    </source>
</evidence>
<dbReference type="EMBL" id="BFEA01000645">
    <property type="protein sequence ID" value="GBG88023.1"/>
    <property type="molecule type" value="Genomic_DNA"/>
</dbReference>
<evidence type="ECO:0000256" key="4">
    <source>
        <dbReference type="ARBA" id="ARBA00022490"/>
    </source>
</evidence>
<comment type="caution">
    <text evidence="9">The sequence shown here is derived from an EMBL/GenBank/DDBJ whole genome shotgun (WGS) entry which is preliminary data.</text>
</comment>
<keyword evidence="4" id="KW-0963">Cytoplasm</keyword>
<evidence type="ECO:0000256" key="1">
    <source>
        <dbReference type="ARBA" id="ARBA00004496"/>
    </source>
</evidence>
<dbReference type="Gene3D" id="1.10.287.1080">
    <property type="entry name" value="MazG-like"/>
    <property type="match status" value="1"/>
</dbReference>
<dbReference type="CDD" id="cd11537">
    <property type="entry name" value="NTP-PPase_RS21-C6_like"/>
    <property type="match status" value="1"/>
</dbReference>
<evidence type="ECO:0000259" key="8">
    <source>
        <dbReference type="Pfam" id="PF03725"/>
    </source>
</evidence>
<dbReference type="SUPFAM" id="SSF55666">
    <property type="entry name" value="Ribonuclease PH domain 2-like"/>
    <property type="match status" value="1"/>
</dbReference>
<feature type="region of interest" description="Disordered" evidence="6">
    <location>
        <begin position="407"/>
        <end position="437"/>
    </location>
</feature>
<dbReference type="GO" id="GO:0000177">
    <property type="term" value="C:cytoplasmic exosome (RNase complex)"/>
    <property type="evidence" value="ECO:0007669"/>
    <property type="project" value="TreeGrafter"/>
</dbReference>
<reference evidence="9 10" key="1">
    <citation type="journal article" date="2018" name="Cell">
        <title>The Chara Genome: Secondary Complexity and Implications for Plant Terrestrialization.</title>
        <authorList>
            <person name="Nishiyama T."/>
            <person name="Sakayama H."/>
            <person name="Vries J.D."/>
            <person name="Buschmann H."/>
            <person name="Saint-Marcoux D."/>
            <person name="Ullrich K.K."/>
            <person name="Haas F.B."/>
            <person name="Vanderstraeten L."/>
            <person name="Becker D."/>
            <person name="Lang D."/>
            <person name="Vosolsobe S."/>
            <person name="Rombauts S."/>
            <person name="Wilhelmsson P.K.I."/>
            <person name="Janitza P."/>
            <person name="Kern R."/>
            <person name="Heyl A."/>
            <person name="Rumpler F."/>
            <person name="Villalobos L.I.A.C."/>
            <person name="Clay J.M."/>
            <person name="Skokan R."/>
            <person name="Toyoda A."/>
            <person name="Suzuki Y."/>
            <person name="Kagoshima H."/>
            <person name="Schijlen E."/>
            <person name="Tajeshwar N."/>
            <person name="Catarino B."/>
            <person name="Hetherington A.J."/>
            <person name="Saltykova A."/>
            <person name="Bonnot C."/>
            <person name="Breuninger H."/>
            <person name="Symeonidi A."/>
            <person name="Radhakrishnan G.V."/>
            <person name="Van Nieuwerburgh F."/>
            <person name="Deforce D."/>
            <person name="Chang C."/>
            <person name="Karol K.G."/>
            <person name="Hedrich R."/>
            <person name="Ulvskov P."/>
            <person name="Glockner G."/>
            <person name="Delwiche C.F."/>
            <person name="Petrasek J."/>
            <person name="Van de Peer Y."/>
            <person name="Friml J."/>
            <person name="Beilby M."/>
            <person name="Dolan L."/>
            <person name="Kohara Y."/>
            <person name="Sugano S."/>
            <person name="Fujiyama A."/>
            <person name="Delaux P.-M."/>
            <person name="Quint M."/>
            <person name="TheiBen G."/>
            <person name="Hagemann M."/>
            <person name="Harholt J."/>
            <person name="Dunand C."/>
            <person name="Zachgo S."/>
            <person name="Langdale J."/>
            <person name="Maumus F."/>
            <person name="Straeten D.V.D."/>
            <person name="Gould S.B."/>
            <person name="Rensing S.A."/>
        </authorList>
    </citation>
    <scope>NUCLEOTIDE SEQUENCE [LARGE SCALE GENOMIC DNA]</scope>
    <source>
        <strain evidence="9 10">S276</strain>
    </source>
</reference>
<accession>A0A388M0L6</accession>
<dbReference type="InterPro" id="IPR015847">
    <property type="entry name" value="ExoRNase_PH_dom2"/>
</dbReference>
<proteinExistence type="inferred from homology"/>
<dbReference type="SUPFAM" id="SSF101386">
    <property type="entry name" value="all-alpha NTP pyrophosphatases"/>
    <property type="match status" value="1"/>
</dbReference>
<dbReference type="Proteomes" id="UP000265515">
    <property type="component" value="Unassembled WGS sequence"/>
</dbReference>
<dbReference type="GO" id="GO:0034475">
    <property type="term" value="P:U4 snRNA 3'-end processing"/>
    <property type="evidence" value="ECO:0007669"/>
    <property type="project" value="TreeGrafter"/>
</dbReference>